<evidence type="ECO:0000313" key="8">
    <source>
        <dbReference type="EMBL" id="EDP49267.1"/>
    </source>
</evidence>
<comment type="subcellular location">
    <subcellularLocation>
        <location evidence="1">Nucleus</location>
    </subcellularLocation>
</comment>
<keyword evidence="4" id="KW-0804">Transcription</keyword>
<dbReference type="Pfam" id="PF00172">
    <property type="entry name" value="Zn_clus"/>
    <property type="match status" value="1"/>
</dbReference>
<protein>
    <submittedName>
        <fullName evidence="8">C6 transcription factor RosA</fullName>
    </submittedName>
</protein>
<dbReference type="InterPro" id="IPR021858">
    <property type="entry name" value="Fun_TF"/>
</dbReference>
<dbReference type="PROSITE" id="PS00463">
    <property type="entry name" value="ZN2_CY6_FUNGAL_1"/>
    <property type="match status" value="1"/>
</dbReference>
<dbReference type="GO" id="GO:0008270">
    <property type="term" value="F:zinc ion binding"/>
    <property type="evidence" value="ECO:0007669"/>
    <property type="project" value="InterPro"/>
</dbReference>
<feature type="domain" description="Zn(2)-C6 fungal-type" evidence="7">
    <location>
        <begin position="48"/>
        <end position="78"/>
    </location>
</feature>
<evidence type="ECO:0000256" key="3">
    <source>
        <dbReference type="ARBA" id="ARBA00023125"/>
    </source>
</evidence>
<proteinExistence type="predicted"/>
<dbReference type="EMBL" id="DS499599">
    <property type="protein sequence ID" value="EDP49267.1"/>
    <property type="molecule type" value="Genomic_DNA"/>
</dbReference>
<keyword evidence="2" id="KW-0805">Transcription regulation</keyword>
<feature type="region of interest" description="Disordered" evidence="6">
    <location>
        <begin position="20"/>
        <end position="39"/>
    </location>
</feature>
<dbReference type="AlphaFoldDB" id="B0Y786"/>
<evidence type="ECO:0000259" key="7">
    <source>
        <dbReference type="PROSITE" id="PS50048"/>
    </source>
</evidence>
<keyword evidence="3" id="KW-0238">DNA-binding</keyword>
<evidence type="ECO:0000313" key="9">
    <source>
        <dbReference type="Proteomes" id="UP000001699"/>
    </source>
</evidence>
<dbReference type="InterPro" id="IPR001138">
    <property type="entry name" value="Zn2Cys6_DnaBD"/>
</dbReference>
<dbReference type="Gene3D" id="4.10.240.10">
    <property type="entry name" value="Zn(2)-C6 fungal-type DNA-binding domain"/>
    <property type="match status" value="1"/>
</dbReference>
<dbReference type="InterPro" id="IPR036864">
    <property type="entry name" value="Zn2-C6_fun-type_DNA-bd_sf"/>
</dbReference>
<accession>B0Y786</accession>
<keyword evidence="9" id="KW-1185">Reference proteome</keyword>
<dbReference type="GO" id="GO:0003677">
    <property type="term" value="F:DNA binding"/>
    <property type="evidence" value="ECO:0007669"/>
    <property type="project" value="UniProtKB-KW"/>
</dbReference>
<dbReference type="PANTHER" id="PTHR37534:SF12">
    <property type="entry name" value="ZN(2)-C6 FUNGAL-TYPE DOMAIN-CONTAINING PROTEIN"/>
    <property type="match status" value="1"/>
</dbReference>
<dbReference type="Pfam" id="PF11951">
    <property type="entry name" value="Fungal_trans_2"/>
    <property type="match status" value="1"/>
</dbReference>
<dbReference type="PhylomeDB" id="B0Y786"/>
<dbReference type="PROSITE" id="PS50048">
    <property type="entry name" value="ZN2_CY6_FUNGAL_2"/>
    <property type="match status" value="1"/>
</dbReference>
<dbReference type="PANTHER" id="PTHR37534">
    <property type="entry name" value="TRANSCRIPTIONAL ACTIVATOR PROTEIN UGA3"/>
    <property type="match status" value="1"/>
</dbReference>
<dbReference type="GO" id="GO:0000981">
    <property type="term" value="F:DNA-binding transcription factor activity, RNA polymerase II-specific"/>
    <property type="evidence" value="ECO:0007669"/>
    <property type="project" value="InterPro"/>
</dbReference>
<sequence length="655" mass="73516">MSNMMSSSYAPSTILVSASGNGLTRNTPDASQAVDNSNAKSFKRSRSGCYTCRLRRKKCDEERPACTACTKLGLKCDYKPPQWWVSAETRRTQKERIKDRIRQTKVMEKHGSLQEYMERIRELAQKPSATAEEYDFNRPFFANQYNYNPFVAPLLAPMTPFNVDIRTDHGTALSNVPLPYGTSLATLNSLAPQPQFQITSPQTQASAGLEWTQNTLGYTQPYTILNPTGVSYEQKPVSAELQTMIPLDAQDRPLLNHFVDKVLPSVFPILEVQQQGPAHLQEIMHSLQTNKSYLHCCLSASAIHLKTSRGLTDQMDYDIMRHRYEAISQLCRTLNGGPSHEHVLDATLAMIFYHSSVGETHDYLPDIPWSAHFKAVSSLVSKPNCVPTQFNVSLITWIDILGATMLGQTPHFAHTYRTKHLSGTSSGLQQLMGCDDRVMYLISEIACLESLRLEGRIDDLALTQHVSALDAQIEWTESADRTLETPYLMPGLVDPERLTKIITALFRIAARLYLYSLMPEFGCYSPSSITLVASVGEILQCLPAGPAGFDRCLVWPLFIAGAASAPYSGYRKILTDRVAAMGRLSDFGSLGRMYRVLQELWKQSNDPIATSLNNASRTQEGLQSTTHESTESAPQQMRLHWRKLMQHKKWDYLLI</sequence>
<organism evidence="8 9">
    <name type="scientific">Aspergillus fumigatus (strain CBS 144.89 / FGSC A1163 / CEA10)</name>
    <name type="common">Neosartorya fumigata</name>
    <dbReference type="NCBI Taxonomy" id="451804"/>
    <lineage>
        <taxon>Eukaryota</taxon>
        <taxon>Fungi</taxon>
        <taxon>Dikarya</taxon>
        <taxon>Ascomycota</taxon>
        <taxon>Pezizomycotina</taxon>
        <taxon>Eurotiomycetes</taxon>
        <taxon>Eurotiomycetidae</taxon>
        <taxon>Eurotiales</taxon>
        <taxon>Aspergillaceae</taxon>
        <taxon>Aspergillus</taxon>
        <taxon>Aspergillus subgen. Fumigati</taxon>
    </lineage>
</organism>
<dbReference type="VEuPathDB" id="FungiDB:AFUB_072930"/>
<evidence type="ECO:0000256" key="5">
    <source>
        <dbReference type="ARBA" id="ARBA00023242"/>
    </source>
</evidence>
<keyword evidence="5" id="KW-0539">Nucleus</keyword>
<reference evidence="8 9" key="1">
    <citation type="journal article" date="2008" name="PLoS Genet.">
        <title>Genomic islands in the pathogenic filamentous fungus Aspergillus fumigatus.</title>
        <authorList>
            <person name="Fedorova N.D."/>
            <person name="Khaldi N."/>
            <person name="Joardar V.S."/>
            <person name="Maiti R."/>
            <person name="Amedeo P."/>
            <person name="Anderson M.J."/>
            <person name="Crabtree J."/>
            <person name="Silva J.C."/>
            <person name="Badger J.H."/>
            <person name="Albarraq A."/>
            <person name="Angiuoli S."/>
            <person name="Bussey H."/>
            <person name="Bowyer P."/>
            <person name="Cotty P.J."/>
            <person name="Dyer P.S."/>
            <person name="Egan A."/>
            <person name="Galens K."/>
            <person name="Fraser-Liggett C.M."/>
            <person name="Haas B.J."/>
            <person name="Inman J.M."/>
            <person name="Kent R."/>
            <person name="Lemieux S."/>
            <person name="Malavazi I."/>
            <person name="Orvis J."/>
            <person name="Roemer T."/>
            <person name="Ronning C.M."/>
            <person name="Sundaram J.P."/>
            <person name="Sutton G."/>
            <person name="Turner G."/>
            <person name="Venter J.C."/>
            <person name="White O.R."/>
            <person name="Whitty B.R."/>
            <person name="Youngman P."/>
            <person name="Wolfe K.H."/>
            <person name="Goldman G.H."/>
            <person name="Wortman J.R."/>
            <person name="Jiang B."/>
            <person name="Denning D.W."/>
            <person name="Nierman W.C."/>
        </authorList>
    </citation>
    <scope>NUCLEOTIDE SEQUENCE [LARGE SCALE GENOMIC DNA]</scope>
    <source>
        <strain evidence="9">CBS 144.89 / FGSC A1163 / CEA10</strain>
    </source>
</reference>
<evidence type="ECO:0000256" key="4">
    <source>
        <dbReference type="ARBA" id="ARBA00023163"/>
    </source>
</evidence>
<evidence type="ECO:0000256" key="1">
    <source>
        <dbReference type="ARBA" id="ARBA00004123"/>
    </source>
</evidence>
<name>B0Y786_ASPFC</name>
<dbReference type="CDD" id="cd00067">
    <property type="entry name" value="GAL4"/>
    <property type="match status" value="1"/>
</dbReference>
<dbReference type="SMART" id="SM00066">
    <property type="entry name" value="GAL4"/>
    <property type="match status" value="1"/>
</dbReference>
<dbReference type="SUPFAM" id="SSF57701">
    <property type="entry name" value="Zn2/Cys6 DNA-binding domain"/>
    <property type="match status" value="1"/>
</dbReference>
<evidence type="ECO:0000256" key="2">
    <source>
        <dbReference type="ARBA" id="ARBA00023015"/>
    </source>
</evidence>
<dbReference type="Proteomes" id="UP000001699">
    <property type="component" value="Unassembled WGS sequence"/>
</dbReference>
<dbReference type="HOGENOM" id="CLU_011522_0_0_1"/>
<gene>
    <name evidence="8" type="ORF">AFUB_072930</name>
</gene>
<dbReference type="GO" id="GO:0005634">
    <property type="term" value="C:nucleus"/>
    <property type="evidence" value="ECO:0007669"/>
    <property type="project" value="UniProtKB-SubCell"/>
</dbReference>
<feature type="region of interest" description="Disordered" evidence="6">
    <location>
        <begin position="614"/>
        <end position="634"/>
    </location>
</feature>
<dbReference type="OrthoDB" id="5294180at2759"/>
<evidence type="ECO:0000256" key="6">
    <source>
        <dbReference type="SAM" id="MobiDB-lite"/>
    </source>
</evidence>